<keyword evidence="3" id="KW-1185">Reference proteome</keyword>
<dbReference type="AlphaFoldDB" id="A0A6A7A7C3"/>
<dbReference type="OrthoDB" id="5043642at2759"/>
<evidence type="ECO:0000313" key="2">
    <source>
        <dbReference type="EMBL" id="KAF2828639.1"/>
    </source>
</evidence>
<dbReference type="InterPro" id="IPR021848">
    <property type="entry name" value="HODM_asu-like"/>
</dbReference>
<keyword evidence="1" id="KW-0812">Transmembrane</keyword>
<keyword evidence="1" id="KW-1133">Transmembrane helix</keyword>
<name>A0A6A7A7C3_9PLEO</name>
<reference evidence="2" key="1">
    <citation type="journal article" date="2020" name="Stud. Mycol.">
        <title>101 Dothideomycetes genomes: a test case for predicting lifestyles and emergence of pathogens.</title>
        <authorList>
            <person name="Haridas S."/>
            <person name="Albert R."/>
            <person name="Binder M."/>
            <person name="Bloem J."/>
            <person name="Labutti K."/>
            <person name="Salamov A."/>
            <person name="Andreopoulos B."/>
            <person name="Baker S."/>
            <person name="Barry K."/>
            <person name="Bills G."/>
            <person name="Bluhm B."/>
            <person name="Cannon C."/>
            <person name="Castanera R."/>
            <person name="Culley D."/>
            <person name="Daum C."/>
            <person name="Ezra D."/>
            <person name="Gonzalez J."/>
            <person name="Henrissat B."/>
            <person name="Kuo A."/>
            <person name="Liang C."/>
            <person name="Lipzen A."/>
            <person name="Lutzoni F."/>
            <person name="Magnuson J."/>
            <person name="Mondo S."/>
            <person name="Nolan M."/>
            <person name="Ohm R."/>
            <person name="Pangilinan J."/>
            <person name="Park H.-J."/>
            <person name="Ramirez L."/>
            <person name="Alfaro M."/>
            <person name="Sun H."/>
            <person name="Tritt A."/>
            <person name="Yoshinaga Y."/>
            <person name="Zwiers L.-H."/>
            <person name="Turgeon B."/>
            <person name="Goodwin S."/>
            <person name="Spatafora J."/>
            <person name="Crous P."/>
            <person name="Grigoriev I."/>
        </authorList>
    </citation>
    <scope>NUCLEOTIDE SEQUENCE</scope>
    <source>
        <strain evidence="2">CBS 113818</strain>
    </source>
</reference>
<dbReference type="EMBL" id="MU006222">
    <property type="protein sequence ID" value="KAF2828639.1"/>
    <property type="molecule type" value="Genomic_DNA"/>
</dbReference>
<dbReference type="Proteomes" id="UP000799424">
    <property type="component" value="Unassembled WGS sequence"/>
</dbReference>
<keyword evidence="1" id="KW-0472">Membrane</keyword>
<accession>A0A6A7A7C3</accession>
<feature type="transmembrane region" description="Helical" evidence="1">
    <location>
        <begin position="12"/>
        <end position="34"/>
    </location>
</feature>
<protein>
    <recommendedName>
        <fullName evidence="4">HRQ family protein 2</fullName>
    </recommendedName>
</protein>
<dbReference type="Pfam" id="PF11927">
    <property type="entry name" value="HODM_asu-like"/>
    <property type="match status" value="1"/>
</dbReference>
<proteinExistence type="predicted"/>
<organism evidence="2 3">
    <name type="scientific">Ophiobolus disseminans</name>
    <dbReference type="NCBI Taxonomy" id="1469910"/>
    <lineage>
        <taxon>Eukaryota</taxon>
        <taxon>Fungi</taxon>
        <taxon>Dikarya</taxon>
        <taxon>Ascomycota</taxon>
        <taxon>Pezizomycotina</taxon>
        <taxon>Dothideomycetes</taxon>
        <taxon>Pleosporomycetidae</taxon>
        <taxon>Pleosporales</taxon>
        <taxon>Pleosporineae</taxon>
        <taxon>Phaeosphaeriaceae</taxon>
        <taxon>Ophiobolus</taxon>
    </lineage>
</organism>
<evidence type="ECO:0008006" key="4">
    <source>
        <dbReference type="Google" id="ProtNLM"/>
    </source>
</evidence>
<evidence type="ECO:0000313" key="3">
    <source>
        <dbReference type="Proteomes" id="UP000799424"/>
    </source>
</evidence>
<sequence>MMRATSDKMMDLLAFNTTPIALALLIISIGVYVLRRRRMNKTSPQPTPSTKKADPQYTEDAYYAIEPLNNLVLANTLPLKIRPFKPTYHMTMAIENNPLSDLIAMDNSLASRCQTRKNLIETERHEVLACNPIAQPAVLELYTWLTSTYLPTRFPTVYTLTPTHLLNNETHDSIPLHIAPADAETALEILGSNIDTEFFFMLPCPSEPSTKYRLEAFLNCTPSGFNTRSKLNLLLSQIHTPVPGYAQKLEKSMDRYFASLPVGKCVKRANWGISTTGDLFCLAGNHMSPEELEAREKRQVVEEVDLETTVLRCERQTLHRLPRTRALVFAFKTYQYPIRELRDEGSGEELAAAIDGLGKGNVPDITVYKRQLVWGDKVKAFLRGEIDA</sequence>
<gene>
    <name evidence="2" type="ORF">CC86DRAFT_347042</name>
</gene>
<evidence type="ECO:0000256" key="1">
    <source>
        <dbReference type="SAM" id="Phobius"/>
    </source>
</evidence>